<dbReference type="Pfam" id="PF10333">
    <property type="entry name" value="Pga1"/>
    <property type="match status" value="1"/>
</dbReference>
<dbReference type="InterPro" id="IPR001810">
    <property type="entry name" value="F-box_dom"/>
</dbReference>
<feature type="chain" id="PRO_5042925037" description="F-box domain-containing protein" evidence="1">
    <location>
        <begin position="20"/>
        <end position="368"/>
    </location>
</feature>
<accession>A0AAN7W9T0</accession>
<feature type="domain" description="F-box" evidence="2">
    <location>
        <begin position="299"/>
        <end position="326"/>
    </location>
</feature>
<dbReference type="Proteomes" id="UP001310594">
    <property type="component" value="Unassembled WGS sequence"/>
</dbReference>
<evidence type="ECO:0000256" key="1">
    <source>
        <dbReference type="SAM" id="SignalP"/>
    </source>
</evidence>
<dbReference type="AlphaFoldDB" id="A0AAN7W9T0"/>
<evidence type="ECO:0000259" key="2">
    <source>
        <dbReference type="PROSITE" id="PS50181"/>
    </source>
</evidence>
<dbReference type="PANTHER" id="PTHR28022">
    <property type="entry name" value="GPI MANNOSYLTRANSFERASE 2 SUBUNIT PGA1"/>
    <property type="match status" value="1"/>
</dbReference>
<evidence type="ECO:0000313" key="4">
    <source>
        <dbReference type="Proteomes" id="UP001310594"/>
    </source>
</evidence>
<dbReference type="EMBL" id="JAVRQU010000005">
    <property type="protein sequence ID" value="KAK5703166.1"/>
    <property type="molecule type" value="Genomic_DNA"/>
</dbReference>
<dbReference type="GO" id="GO:0031501">
    <property type="term" value="C:mannosyltransferase complex"/>
    <property type="evidence" value="ECO:0007669"/>
    <property type="project" value="TreeGrafter"/>
</dbReference>
<comment type="caution">
    <text evidence="3">The sequence shown here is derived from an EMBL/GenBank/DDBJ whole genome shotgun (WGS) entry which is preliminary data.</text>
</comment>
<protein>
    <recommendedName>
        <fullName evidence="2">F-box domain-containing protein</fullName>
    </recommendedName>
</protein>
<dbReference type="Pfam" id="PF00646">
    <property type="entry name" value="F-box"/>
    <property type="match status" value="1"/>
</dbReference>
<reference evidence="3" key="1">
    <citation type="submission" date="2023-08" db="EMBL/GenBank/DDBJ databases">
        <title>Black Yeasts Isolated from many extreme environments.</title>
        <authorList>
            <person name="Coleine C."/>
            <person name="Stajich J.E."/>
            <person name="Selbmann L."/>
        </authorList>
    </citation>
    <scope>NUCLEOTIDE SEQUENCE</scope>
    <source>
        <strain evidence="3">CCFEE 5810</strain>
    </source>
</reference>
<gene>
    <name evidence="3" type="ORF">LTR97_004115</name>
</gene>
<sequence length="368" mass="40631">MNFPACFALLFALLATTYANTEKAIFTAPPAINIETSGPSFEQLQLQVITPKDSSRRLSLPVAFPSGKQTKGVDAWYLLRDLSPDQRYEVRVCWAAVQPTNFVLDVFNTTHVFDTPDLIQDLAAYSESQQNQRSTIKPSTEQQASESILFLRVQAAADFFTSNKTLMSSPPSVDVELVLDPYLANVFPKSLLPTAIYIVILAGGGWFLSNEIWKRLFTGQPGTTEMTTPAVTTVATVPQHPFYTLPSELILDIIDLLPPESFITFAFANYPLLHSYGLAPALSRPRVVYITTQTSIPMLFPLLRLPPEIMLHVMRNLKPIDIMRFAVANYQDLERQGIAPPLSAEVVGSLRRAVGVGVPSEVGDALGR</sequence>
<feature type="signal peptide" evidence="1">
    <location>
        <begin position="1"/>
        <end position="19"/>
    </location>
</feature>
<evidence type="ECO:0000313" key="3">
    <source>
        <dbReference type="EMBL" id="KAK5703166.1"/>
    </source>
</evidence>
<dbReference type="InterPro" id="IPR019433">
    <property type="entry name" value="GPI_ManTrfase_II_coact_Pga1"/>
</dbReference>
<keyword evidence="1" id="KW-0732">Signal</keyword>
<dbReference type="PANTHER" id="PTHR28022:SF1">
    <property type="entry name" value="GPI MANNOSYLTRANSFERASE 2 SUBUNIT PGA1"/>
    <property type="match status" value="1"/>
</dbReference>
<name>A0AAN7W9T0_9PEZI</name>
<dbReference type="PROSITE" id="PS50181">
    <property type="entry name" value="FBOX"/>
    <property type="match status" value="1"/>
</dbReference>
<organism evidence="3 4">
    <name type="scientific">Elasticomyces elasticus</name>
    <dbReference type="NCBI Taxonomy" id="574655"/>
    <lineage>
        <taxon>Eukaryota</taxon>
        <taxon>Fungi</taxon>
        <taxon>Dikarya</taxon>
        <taxon>Ascomycota</taxon>
        <taxon>Pezizomycotina</taxon>
        <taxon>Dothideomycetes</taxon>
        <taxon>Dothideomycetidae</taxon>
        <taxon>Mycosphaerellales</taxon>
        <taxon>Teratosphaeriaceae</taxon>
        <taxon>Elasticomyces</taxon>
    </lineage>
</organism>
<dbReference type="GO" id="GO:0000030">
    <property type="term" value="F:mannosyltransferase activity"/>
    <property type="evidence" value="ECO:0007669"/>
    <property type="project" value="TreeGrafter"/>
</dbReference>
<proteinExistence type="predicted"/>
<dbReference type="GO" id="GO:0005789">
    <property type="term" value="C:endoplasmic reticulum membrane"/>
    <property type="evidence" value="ECO:0007669"/>
    <property type="project" value="TreeGrafter"/>
</dbReference>
<dbReference type="GO" id="GO:0006506">
    <property type="term" value="P:GPI anchor biosynthetic process"/>
    <property type="evidence" value="ECO:0007669"/>
    <property type="project" value="TreeGrafter"/>
</dbReference>